<proteinExistence type="predicted"/>
<dbReference type="GO" id="GO:0102211">
    <property type="term" value="F:unsaturated rhamnogalacturonyl hydrolase activity"/>
    <property type="evidence" value="ECO:0007669"/>
    <property type="project" value="UniProtKB-EC"/>
</dbReference>
<dbReference type="PANTHER" id="PTHR33886:SF8">
    <property type="entry name" value="UNSATURATED RHAMNOGALACTURONAN HYDROLASE (EUROFUNG)"/>
    <property type="match status" value="1"/>
</dbReference>
<dbReference type="SUPFAM" id="SSF48208">
    <property type="entry name" value="Six-hairpin glycosidases"/>
    <property type="match status" value="1"/>
</dbReference>
<accession>A0A7H4MWB8</accession>
<organism evidence="2 3">
    <name type="scientific">Klebsiella michiganensis</name>
    <dbReference type="NCBI Taxonomy" id="1134687"/>
    <lineage>
        <taxon>Bacteria</taxon>
        <taxon>Pseudomonadati</taxon>
        <taxon>Pseudomonadota</taxon>
        <taxon>Gammaproteobacteria</taxon>
        <taxon>Enterobacterales</taxon>
        <taxon>Enterobacteriaceae</taxon>
        <taxon>Klebsiella/Raoultella group</taxon>
        <taxon>Klebsiella</taxon>
    </lineage>
</organism>
<evidence type="ECO:0000313" key="3">
    <source>
        <dbReference type="Proteomes" id="UP000255050"/>
    </source>
</evidence>
<reference evidence="2 3" key="1">
    <citation type="submission" date="2018-06" db="EMBL/GenBank/DDBJ databases">
        <authorList>
            <consortium name="Pathogen Informatics"/>
            <person name="Doyle S."/>
        </authorList>
    </citation>
    <scope>NUCLEOTIDE SEQUENCE [LARGE SCALE GENOMIC DNA]</scope>
    <source>
        <strain evidence="2 3">NCTC11694</strain>
    </source>
</reference>
<sequence>MLNRPQYVEEAVYQFLLHVQNLMDRETGLWFHGWSYEGRHNFAHARWARGNSWLTIVIPDFLELVDLPRTARYGVIWCRC</sequence>
<evidence type="ECO:0000256" key="1">
    <source>
        <dbReference type="ARBA" id="ARBA00022801"/>
    </source>
</evidence>
<dbReference type="Gene3D" id="1.50.10.10">
    <property type="match status" value="1"/>
</dbReference>
<dbReference type="InterPro" id="IPR012341">
    <property type="entry name" value="6hp_glycosidase-like_sf"/>
</dbReference>
<dbReference type="EC" id="3.2.1.172" evidence="2"/>
<dbReference type="InterPro" id="IPR008928">
    <property type="entry name" value="6-hairpin_glycosidase_sf"/>
</dbReference>
<dbReference type="PANTHER" id="PTHR33886">
    <property type="entry name" value="UNSATURATED RHAMNOGALACTURONAN HYDROLASE (EUROFUNG)"/>
    <property type="match status" value="1"/>
</dbReference>
<keyword evidence="1 2" id="KW-0378">Hydrolase</keyword>
<gene>
    <name evidence="2" type="primary">yesR_3</name>
    <name evidence="2" type="ORF">NCTC11694_06991</name>
</gene>
<dbReference type="EMBL" id="UGJR01000006">
    <property type="protein sequence ID" value="STT07381.1"/>
    <property type="molecule type" value="Genomic_DNA"/>
</dbReference>
<dbReference type="Pfam" id="PF07470">
    <property type="entry name" value="Glyco_hydro_88"/>
    <property type="match status" value="1"/>
</dbReference>
<name>A0A7H4MWB8_9ENTR</name>
<dbReference type="Proteomes" id="UP000255050">
    <property type="component" value="Unassembled WGS sequence"/>
</dbReference>
<protein>
    <submittedName>
        <fullName evidence="2">Rhamnogalacturonides degradation protein RhiN</fullName>
        <ecNumber evidence="2">3.2.1.172</ecNumber>
    </submittedName>
</protein>
<dbReference type="AlphaFoldDB" id="A0A7H4MWB8"/>
<dbReference type="InterPro" id="IPR010905">
    <property type="entry name" value="Glyco_hydro_88"/>
</dbReference>
<dbReference type="GO" id="GO:0005975">
    <property type="term" value="P:carbohydrate metabolic process"/>
    <property type="evidence" value="ECO:0007669"/>
    <property type="project" value="InterPro"/>
</dbReference>
<comment type="caution">
    <text evidence="2">The sequence shown here is derived from an EMBL/GenBank/DDBJ whole genome shotgun (WGS) entry which is preliminary data.</text>
</comment>
<evidence type="ECO:0000313" key="2">
    <source>
        <dbReference type="EMBL" id="STT07381.1"/>
    </source>
</evidence>
<keyword evidence="2" id="KW-0326">Glycosidase</keyword>
<dbReference type="InterPro" id="IPR052043">
    <property type="entry name" value="PolySaccharide_Degr_Enz"/>
</dbReference>